<proteinExistence type="predicted"/>
<comment type="caution">
    <text evidence="1">The sequence shown here is derived from an EMBL/GenBank/DDBJ whole genome shotgun (WGS) entry which is preliminary data.</text>
</comment>
<feature type="non-terminal residue" evidence="1">
    <location>
        <position position="78"/>
    </location>
</feature>
<reference evidence="1 2" key="1">
    <citation type="submission" date="2020-04" db="EMBL/GenBank/DDBJ databases">
        <title>Perkinsus olseni comparative genomics.</title>
        <authorList>
            <person name="Bogema D.R."/>
        </authorList>
    </citation>
    <scope>NUCLEOTIDE SEQUENCE [LARGE SCALE GENOMIC DNA]</scope>
    <source>
        <strain evidence="1">ATCC PRA-205</strain>
    </source>
</reference>
<protein>
    <submittedName>
        <fullName evidence="1">Uncharacterized protein</fullName>
    </submittedName>
</protein>
<gene>
    <name evidence="1" type="ORF">FOZ62_019917</name>
</gene>
<sequence length="78" mass="8095">ARGCAGALHPGHRTGADASAVLRGHEREGAGTNRNPHEFTGGHSCIPGDVGLLDAGVVVGSYQLLRMDALSRVRVRLP</sequence>
<dbReference type="EMBL" id="JABANM010009655">
    <property type="protein sequence ID" value="KAF4740556.1"/>
    <property type="molecule type" value="Genomic_DNA"/>
</dbReference>
<feature type="non-terminal residue" evidence="1">
    <location>
        <position position="1"/>
    </location>
</feature>
<evidence type="ECO:0000313" key="1">
    <source>
        <dbReference type="EMBL" id="KAF4740556.1"/>
    </source>
</evidence>
<evidence type="ECO:0000313" key="2">
    <source>
        <dbReference type="Proteomes" id="UP000574390"/>
    </source>
</evidence>
<dbReference type="AlphaFoldDB" id="A0A7J6T7Y2"/>
<organism evidence="1 2">
    <name type="scientific">Perkinsus olseni</name>
    <name type="common">Perkinsus atlanticus</name>
    <dbReference type="NCBI Taxonomy" id="32597"/>
    <lineage>
        <taxon>Eukaryota</taxon>
        <taxon>Sar</taxon>
        <taxon>Alveolata</taxon>
        <taxon>Perkinsozoa</taxon>
        <taxon>Perkinsea</taxon>
        <taxon>Perkinsida</taxon>
        <taxon>Perkinsidae</taxon>
        <taxon>Perkinsus</taxon>
    </lineage>
</organism>
<accession>A0A7J6T7Y2</accession>
<name>A0A7J6T7Y2_PEROL</name>
<dbReference type="Proteomes" id="UP000574390">
    <property type="component" value="Unassembled WGS sequence"/>
</dbReference>